<sequence length="50" mass="5584">MIATGEHAERAPVSGRSAADPAVSRHLVTQLERFWPSRRMNAFDELCRGC</sequence>
<organism evidence="2 3">
    <name type="scientific">Pseudonocardia parietis</name>
    <dbReference type="NCBI Taxonomy" id="570936"/>
    <lineage>
        <taxon>Bacteria</taxon>
        <taxon>Bacillati</taxon>
        <taxon>Actinomycetota</taxon>
        <taxon>Actinomycetes</taxon>
        <taxon>Pseudonocardiales</taxon>
        <taxon>Pseudonocardiaceae</taxon>
        <taxon>Pseudonocardia</taxon>
    </lineage>
</organism>
<evidence type="ECO:0000313" key="3">
    <source>
        <dbReference type="Proteomes" id="UP001519295"/>
    </source>
</evidence>
<proteinExistence type="predicted"/>
<feature type="region of interest" description="Disordered" evidence="1">
    <location>
        <begin position="1"/>
        <end position="23"/>
    </location>
</feature>
<keyword evidence="3" id="KW-1185">Reference proteome</keyword>
<evidence type="ECO:0000313" key="2">
    <source>
        <dbReference type="EMBL" id="MBP2366704.1"/>
    </source>
</evidence>
<evidence type="ECO:0000256" key="1">
    <source>
        <dbReference type="SAM" id="MobiDB-lite"/>
    </source>
</evidence>
<comment type="caution">
    <text evidence="2">The sequence shown here is derived from an EMBL/GenBank/DDBJ whole genome shotgun (WGS) entry which is preliminary data.</text>
</comment>
<accession>A0ABS4VRZ5</accession>
<name>A0ABS4VRZ5_9PSEU</name>
<feature type="compositionally biased region" description="Basic and acidic residues" evidence="1">
    <location>
        <begin position="1"/>
        <end position="10"/>
    </location>
</feature>
<dbReference type="Proteomes" id="UP001519295">
    <property type="component" value="Unassembled WGS sequence"/>
</dbReference>
<dbReference type="RefSeq" id="WP_210026786.1">
    <property type="nucleotide sequence ID" value="NZ_JAGINU010000001.1"/>
</dbReference>
<gene>
    <name evidence="2" type="ORF">JOF36_002400</name>
</gene>
<protein>
    <submittedName>
        <fullName evidence="2">Uncharacterized protein</fullName>
    </submittedName>
</protein>
<reference evidence="2 3" key="1">
    <citation type="submission" date="2021-03" db="EMBL/GenBank/DDBJ databases">
        <title>Sequencing the genomes of 1000 actinobacteria strains.</title>
        <authorList>
            <person name="Klenk H.-P."/>
        </authorList>
    </citation>
    <scope>NUCLEOTIDE SEQUENCE [LARGE SCALE GENOMIC DNA]</scope>
    <source>
        <strain evidence="2 3">DSM 45256</strain>
    </source>
</reference>
<dbReference type="EMBL" id="JAGINU010000001">
    <property type="protein sequence ID" value="MBP2366704.1"/>
    <property type="molecule type" value="Genomic_DNA"/>
</dbReference>